<dbReference type="Pfam" id="PF00020">
    <property type="entry name" value="TNFR_c6"/>
    <property type="match status" value="1"/>
</dbReference>
<keyword evidence="9" id="KW-0812">Transmembrane</keyword>
<sequence>MNSGIILISGSSGCRERDIDDNTIALTLKRRSSPPPPSSSSTMKRLCSVVGDAGDAGGGGGVHTLGDRRRINSKRLGGGDAKRVQGALIPLVSSIHQLSLLSVTGYMGNLWWLCQVWSVLIGSVTAASRCHWTTQYLSNETCCEKCLPGQLRVSPCNATSPTVCEPCPENSYSPVHSSVHRCMPCKHCNKAYKQLVTGPCSPMEDTRCGCGEGTYKVLFIEKGSRFWCCPNCRPGHEVTKKCSDMDFLSECSPCPAGSYSSGFKCNNCTRCDVEASPCSEIANAVCATLTGNEGRGTPLSPAAVAGIVAAAVTLLVLTILTAVLCPSRLCYPLRQSRVVGRCFGYRARNDVAAAAAAADALTQAGRRDTRQECKVLMGDIGTPEANCGCLGNGEANCGCLGNGEANGSCLGNGEANDGCLGNREDNDSCLGNGEANDGCLGNGEANDGCLGNREANDGCLGNGEANDSCLSNAEANDGCLGNGEANDGCLGN</sequence>
<comment type="caution">
    <text evidence="8">Lacks conserved residue(s) required for the propagation of feature annotation.</text>
</comment>
<accession>A0AAJ7UD09</accession>
<dbReference type="PROSITE" id="PS50050">
    <property type="entry name" value="TNFR_NGFR_2"/>
    <property type="match status" value="2"/>
</dbReference>
<proteinExistence type="predicted"/>
<dbReference type="GeneID" id="116956594"/>
<dbReference type="PANTHER" id="PTHR23097">
    <property type="entry name" value="TUMOR NECROSIS FACTOR RECEPTOR SUPERFAMILY MEMBER"/>
    <property type="match status" value="1"/>
</dbReference>
<dbReference type="InterPro" id="IPR001368">
    <property type="entry name" value="TNFR/NGFR_Cys_rich_reg"/>
</dbReference>
<dbReference type="Gene3D" id="2.10.50.10">
    <property type="entry name" value="Tumor Necrosis Factor Receptor, subunit A, domain 2"/>
    <property type="match status" value="2"/>
</dbReference>
<dbReference type="GO" id="GO:0005576">
    <property type="term" value="C:extracellular region"/>
    <property type="evidence" value="ECO:0007669"/>
    <property type="project" value="UniProtKB-SubCell"/>
</dbReference>
<dbReference type="InterPro" id="IPR052459">
    <property type="entry name" value="TNFRSF_decoy_receptor"/>
</dbReference>
<keyword evidence="9" id="KW-0472">Membrane</keyword>
<keyword evidence="4" id="KW-0732">Signal</keyword>
<dbReference type="Proteomes" id="UP001318040">
    <property type="component" value="Chromosome 66"/>
</dbReference>
<protein>
    <submittedName>
        <fullName evidence="12">Uncharacterized protein LOC116956594 isoform X1</fullName>
    </submittedName>
</protein>
<dbReference type="SUPFAM" id="SSF57586">
    <property type="entry name" value="TNF receptor-like"/>
    <property type="match status" value="2"/>
</dbReference>
<evidence type="ECO:0000259" key="10">
    <source>
        <dbReference type="PROSITE" id="PS50050"/>
    </source>
</evidence>
<evidence type="ECO:0000256" key="8">
    <source>
        <dbReference type="PROSITE-ProRule" id="PRU00206"/>
    </source>
</evidence>
<dbReference type="PROSITE" id="PS00652">
    <property type="entry name" value="TNFR_NGFR_1"/>
    <property type="match status" value="2"/>
</dbReference>
<keyword evidence="9" id="KW-1133">Transmembrane helix</keyword>
<evidence type="ECO:0000256" key="5">
    <source>
        <dbReference type="ARBA" id="ARBA00022737"/>
    </source>
</evidence>
<gene>
    <name evidence="12" type="primary">LOC116956594</name>
</gene>
<evidence type="ECO:0000313" key="12">
    <source>
        <dbReference type="RefSeq" id="XP_032834193.1"/>
    </source>
</evidence>
<evidence type="ECO:0000256" key="4">
    <source>
        <dbReference type="ARBA" id="ARBA00022729"/>
    </source>
</evidence>
<dbReference type="SMART" id="SM00208">
    <property type="entry name" value="TNFR"/>
    <property type="match status" value="3"/>
</dbReference>
<feature type="repeat" description="TNFR-Cys" evidence="8">
    <location>
        <begin position="253"/>
        <end position="286"/>
    </location>
</feature>
<feature type="repeat" description="TNFR-Cys" evidence="8">
    <location>
        <begin position="166"/>
        <end position="208"/>
    </location>
</feature>
<evidence type="ECO:0000256" key="7">
    <source>
        <dbReference type="ARBA" id="ARBA00023180"/>
    </source>
</evidence>
<evidence type="ECO:0000256" key="2">
    <source>
        <dbReference type="ARBA" id="ARBA00022525"/>
    </source>
</evidence>
<keyword evidence="5" id="KW-0677">Repeat</keyword>
<dbReference type="AlphaFoldDB" id="A0AAJ7UD09"/>
<feature type="domain" description="TNFR-Cys" evidence="10">
    <location>
        <begin position="166"/>
        <end position="208"/>
    </location>
</feature>
<name>A0AAJ7UD09_PETMA</name>
<keyword evidence="3" id="KW-0053">Apoptosis</keyword>
<keyword evidence="2" id="KW-0964">Secreted</keyword>
<dbReference type="GO" id="GO:0006915">
    <property type="term" value="P:apoptotic process"/>
    <property type="evidence" value="ECO:0007669"/>
    <property type="project" value="UniProtKB-KW"/>
</dbReference>
<evidence type="ECO:0000313" key="11">
    <source>
        <dbReference type="Proteomes" id="UP001318040"/>
    </source>
</evidence>
<evidence type="ECO:0000256" key="6">
    <source>
        <dbReference type="ARBA" id="ARBA00023157"/>
    </source>
</evidence>
<organism evidence="11 12">
    <name type="scientific">Petromyzon marinus</name>
    <name type="common">Sea lamprey</name>
    <dbReference type="NCBI Taxonomy" id="7757"/>
    <lineage>
        <taxon>Eukaryota</taxon>
        <taxon>Metazoa</taxon>
        <taxon>Chordata</taxon>
        <taxon>Craniata</taxon>
        <taxon>Vertebrata</taxon>
        <taxon>Cyclostomata</taxon>
        <taxon>Hyperoartia</taxon>
        <taxon>Petromyzontiformes</taxon>
        <taxon>Petromyzontidae</taxon>
        <taxon>Petromyzon</taxon>
    </lineage>
</organism>
<evidence type="ECO:0000256" key="3">
    <source>
        <dbReference type="ARBA" id="ARBA00022703"/>
    </source>
</evidence>
<dbReference type="PANTHER" id="PTHR23097:SF181">
    <property type="entry name" value="CASPASE-8-LIKE"/>
    <property type="match status" value="1"/>
</dbReference>
<keyword evidence="11" id="KW-1185">Reference proteome</keyword>
<reference evidence="12" key="1">
    <citation type="submission" date="2025-08" db="UniProtKB">
        <authorList>
            <consortium name="RefSeq"/>
        </authorList>
    </citation>
    <scope>IDENTIFICATION</scope>
    <source>
        <tissue evidence="12">Sperm</tissue>
    </source>
</reference>
<keyword evidence="6 8" id="KW-1015">Disulfide bond</keyword>
<feature type="domain" description="TNFR-Cys" evidence="10">
    <location>
        <begin position="253"/>
        <end position="286"/>
    </location>
</feature>
<keyword evidence="7" id="KW-0325">Glycoprotein</keyword>
<dbReference type="RefSeq" id="XP_032834193.1">
    <property type="nucleotide sequence ID" value="XM_032978302.1"/>
</dbReference>
<evidence type="ECO:0000256" key="9">
    <source>
        <dbReference type="SAM" id="Phobius"/>
    </source>
</evidence>
<dbReference type="KEGG" id="pmrn:116956594"/>
<feature type="disulfide bond" evidence="8">
    <location>
        <begin position="167"/>
        <end position="182"/>
    </location>
</feature>
<comment type="subcellular location">
    <subcellularLocation>
        <location evidence="1">Secreted</location>
    </subcellularLocation>
</comment>
<feature type="transmembrane region" description="Helical" evidence="9">
    <location>
        <begin position="302"/>
        <end position="325"/>
    </location>
</feature>
<evidence type="ECO:0000256" key="1">
    <source>
        <dbReference type="ARBA" id="ARBA00004613"/>
    </source>
</evidence>